<accession>A0A1F6AML9</accession>
<dbReference type="AlphaFoldDB" id="A0A1F6AML9"/>
<comment type="caution">
    <text evidence="1">The sequence shown here is derived from an EMBL/GenBank/DDBJ whole genome shotgun (WGS) entry which is preliminary data.</text>
</comment>
<gene>
    <name evidence="1" type="ORF">A2960_05395</name>
</gene>
<proteinExistence type="predicted"/>
<name>A0A1F6AML9_9BACT</name>
<reference evidence="1 2" key="1">
    <citation type="journal article" date="2016" name="Nat. Commun.">
        <title>Thousands of microbial genomes shed light on interconnected biogeochemical processes in an aquifer system.</title>
        <authorList>
            <person name="Anantharaman K."/>
            <person name="Brown C.T."/>
            <person name="Hug L.A."/>
            <person name="Sharon I."/>
            <person name="Castelle C.J."/>
            <person name="Probst A.J."/>
            <person name="Thomas B.C."/>
            <person name="Singh A."/>
            <person name="Wilkins M.J."/>
            <person name="Karaoz U."/>
            <person name="Brodie E.L."/>
            <person name="Williams K.H."/>
            <person name="Hubbard S.S."/>
            <person name="Banfield J.F."/>
        </authorList>
    </citation>
    <scope>NUCLEOTIDE SEQUENCE [LARGE SCALE GENOMIC DNA]</scope>
</reference>
<protein>
    <submittedName>
        <fullName evidence="1">Uncharacterized protein</fullName>
    </submittedName>
</protein>
<dbReference type="Proteomes" id="UP000176609">
    <property type="component" value="Unassembled WGS sequence"/>
</dbReference>
<evidence type="ECO:0000313" key="1">
    <source>
        <dbReference type="EMBL" id="OGG25752.1"/>
    </source>
</evidence>
<organism evidence="1 2">
    <name type="scientific">Candidatus Gottesmanbacteria bacterium RIFCSPLOWO2_01_FULL_39_12b</name>
    <dbReference type="NCBI Taxonomy" id="1798388"/>
    <lineage>
        <taxon>Bacteria</taxon>
        <taxon>Candidatus Gottesmaniibacteriota</taxon>
    </lineage>
</organism>
<sequence length="82" mass="9966">MNWITTNIRLPEDIYMDFKMQAARQRKSVAEIMRSKLIPIKKPQKLNVKKYLKELNKLAEENRRQNPKLNFTKALIEMRYEQ</sequence>
<dbReference type="EMBL" id="MFJR01000015">
    <property type="protein sequence ID" value="OGG25752.1"/>
    <property type="molecule type" value="Genomic_DNA"/>
</dbReference>
<evidence type="ECO:0000313" key="2">
    <source>
        <dbReference type="Proteomes" id="UP000176609"/>
    </source>
</evidence>